<dbReference type="SUPFAM" id="SSF53271">
    <property type="entry name" value="PRTase-like"/>
    <property type="match status" value="1"/>
</dbReference>
<protein>
    <submittedName>
        <fullName evidence="4">Hypoxanthine-guanine phosphoribosyltransferase</fullName>
        <ecNumber evidence="4">2.4.2.8</ecNumber>
    </submittedName>
</protein>
<dbReference type="CDD" id="cd06223">
    <property type="entry name" value="PRTases_typeI"/>
    <property type="match status" value="1"/>
</dbReference>
<feature type="domain" description="Phosphoribosyltransferase" evidence="3">
    <location>
        <begin position="10"/>
        <end position="156"/>
    </location>
</feature>
<dbReference type="GO" id="GO:0046100">
    <property type="term" value="P:hypoxanthine metabolic process"/>
    <property type="evidence" value="ECO:0007669"/>
    <property type="project" value="TreeGrafter"/>
</dbReference>
<dbReference type="KEGG" id="ttf:THTE_1289"/>
<reference evidence="4 5" key="1">
    <citation type="journal article" name="Front. Microbiol.">
        <title>Sugar Metabolism of the First Thermophilic Planctomycete Thermogutta terrifontis: Comparative Genomic and Transcriptomic Approaches.</title>
        <authorList>
            <person name="Elcheninov A.G."/>
            <person name="Menzel P."/>
            <person name="Gudbergsdottir S.R."/>
            <person name="Slesarev A.I."/>
            <person name="Kadnikov V.V."/>
            <person name="Krogh A."/>
            <person name="Bonch-Osmolovskaya E.A."/>
            <person name="Peng X."/>
            <person name="Kublanov I.V."/>
        </authorList>
    </citation>
    <scope>NUCLEOTIDE SEQUENCE [LARGE SCALE GENOMIC DNA]</scope>
    <source>
        <strain evidence="4 5">R1</strain>
    </source>
</reference>
<evidence type="ECO:0000256" key="2">
    <source>
        <dbReference type="ARBA" id="ARBA00049402"/>
    </source>
</evidence>
<dbReference type="InterPro" id="IPR000836">
    <property type="entry name" value="PRTase_dom"/>
</dbReference>
<dbReference type="GO" id="GO:0032264">
    <property type="term" value="P:IMP salvage"/>
    <property type="evidence" value="ECO:0007669"/>
    <property type="project" value="TreeGrafter"/>
</dbReference>
<organism evidence="4 5">
    <name type="scientific">Thermogutta terrifontis</name>
    <dbReference type="NCBI Taxonomy" id="1331910"/>
    <lineage>
        <taxon>Bacteria</taxon>
        <taxon>Pseudomonadati</taxon>
        <taxon>Planctomycetota</taxon>
        <taxon>Planctomycetia</taxon>
        <taxon>Pirellulales</taxon>
        <taxon>Thermoguttaceae</taxon>
        <taxon>Thermogutta</taxon>
    </lineage>
</organism>
<evidence type="ECO:0000313" key="5">
    <source>
        <dbReference type="Proteomes" id="UP000215086"/>
    </source>
</evidence>
<dbReference type="RefSeq" id="WP_095414367.1">
    <property type="nucleotide sequence ID" value="NZ_CP018477.1"/>
</dbReference>
<dbReference type="PANTHER" id="PTHR43340:SF1">
    <property type="entry name" value="HYPOXANTHINE PHOSPHORIBOSYLTRANSFERASE"/>
    <property type="match status" value="1"/>
</dbReference>
<sequence length="181" mass="20715">MQVLLDENTLREGVDRLAQQIEERYRGKKLTLVGVLLGSVVFLADLMRRLTIPYGVAMISSRQMATEDNRPGHLVIHADSLMPEVKGRHVLIIDDIYDTGETLWELIPQFDEFNVSSVHSAVLLRKKGRQRVPVAPDFVGFEIPDVYVVGYGMDYRGYYRNLPYIASLSPEEMANFRENDR</sequence>
<keyword evidence="5" id="KW-1185">Reference proteome</keyword>
<evidence type="ECO:0000259" key="3">
    <source>
        <dbReference type="Pfam" id="PF00156"/>
    </source>
</evidence>
<dbReference type="GO" id="GO:0006178">
    <property type="term" value="P:guanine salvage"/>
    <property type="evidence" value="ECO:0007669"/>
    <property type="project" value="TreeGrafter"/>
</dbReference>
<dbReference type="OrthoDB" id="9802824at2"/>
<dbReference type="EC" id="2.4.2.8" evidence="4"/>
<comment type="catalytic activity">
    <reaction evidence="1">
        <text>GMP + diphosphate = guanine + 5-phospho-alpha-D-ribose 1-diphosphate</text>
        <dbReference type="Rhea" id="RHEA:25424"/>
        <dbReference type="ChEBI" id="CHEBI:16235"/>
        <dbReference type="ChEBI" id="CHEBI:33019"/>
        <dbReference type="ChEBI" id="CHEBI:58017"/>
        <dbReference type="ChEBI" id="CHEBI:58115"/>
        <dbReference type="EC" id="2.4.2.8"/>
    </reaction>
    <physiologicalReaction direction="right-to-left" evidence="1">
        <dbReference type="Rhea" id="RHEA:25426"/>
    </physiologicalReaction>
</comment>
<keyword evidence="4" id="KW-0328">Glycosyltransferase</keyword>
<keyword evidence="4" id="KW-0808">Transferase</keyword>
<gene>
    <name evidence="4" type="ORF">THTE_1289</name>
</gene>
<dbReference type="PANTHER" id="PTHR43340">
    <property type="entry name" value="HYPOXANTHINE-GUANINE PHOSPHORIBOSYLTRANSFERASE"/>
    <property type="match status" value="1"/>
</dbReference>
<comment type="catalytic activity">
    <reaction evidence="2">
        <text>IMP + diphosphate = hypoxanthine + 5-phospho-alpha-D-ribose 1-diphosphate</text>
        <dbReference type="Rhea" id="RHEA:17973"/>
        <dbReference type="ChEBI" id="CHEBI:17368"/>
        <dbReference type="ChEBI" id="CHEBI:33019"/>
        <dbReference type="ChEBI" id="CHEBI:58017"/>
        <dbReference type="ChEBI" id="CHEBI:58053"/>
        <dbReference type="EC" id="2.4.2.8"/>
    </reaction>
    <physiologicalReaction direction="right-to-left" evidence="2">
        <dbReference type="Rhea" id="RHEA:17975"/>
    </physiologicalReaction>
</comment>
<dbReference type="GO" id="GO:0032263">
    <property type="term" value="P:GMP salvage"/>
    <property type="evidence" value="ECO:0007669"/>
    <property type="project" value="TreeGrafter"/>
</dbReference>
<evidence type="ECO:0000256" key="1">
    <source>
        <dbReference type="ARBA" id="ARBA00048811"/>
    </source>
</evidence>
<dbReference type="EMBL" id="CP018477">
    <property type="protein sequence ID" value="ASV73891.1"/>
    <property type="molecule type" value="Genomic_DNA"/>
</dbReference>
<dbReference type="InterPro" id="IPR029057">
    <property type="entry name" value="PRTase-like"/>
</dbReference>
<dbReference type="Gene3D" id="3.40.50.2020">
    <property type="match status" value="1"/>
</dbReference>
<dbReference type="AlphaFoldDB" id="A0A286RD47"/>
<name>A0A286RD47_9BACT</name>
<accession>A0A286RD47</accession>
<dbReference type="GO" id="GO:0004422">
    <property type="term" value="F:hypoxanthine phosphoribosyltransferase activity"/>
    <property type="evidence" value="ECO:0007669"/>
    <property type="project" value="TreeGrafter"/>
</dbReference>
<dbReference type="InterPro" id="IPR050408">
    <property type="entry name" value="HGPRT"/>
</dbReference>
<dbReference type="Pfam" id="PF00156">
    <property type="entry name" value="Pribosyltran"/>
    <property type="match status" value="1"/>
</dbReference>
<dbReference type="Proteomes" id="UP000215086">
    <property type="component" value="Chromosome"/>
</dbReference>
<evidence type="ECO:0000313" key="4">
    <source>
        <dbReference type="EMBL" id="ASV73891.1"/>
    </source>
</evidence>
<dbReference type="GO" id="GO:0005829">
    <property type="term" value="C:cytosol"/>
    <property type="evidence" value="ECO:0007669"/>
    <property type="project" value="TreeGrafter"/>
</dbReference>
<proteinExistence type="predicted"/>
<dbReference type="GO" id="GO:0000287">
    <property type="term" value="F:magnesium ion binding"/>
    <property type="evidence" value="ECO:0007669"/>
    <property type="project" value="TreeGrafter"/>
</dbReference>
<dbReference type="GO" id="GO:0052657">
    <property type="term" value="F:guanine phosphoribosyltransferase activity"/>
    <property type="evidence" value="ECO:0007669"/>
    <property type="project" value="RHEA"/>
</dbReference>